<dbReference type="AlphaFoldDB" id="A0A3B0TDE3"/>
<evidence type="ECO:0000313" key="1">
    <source>
        <dbReference type="EMBL" id="VAW10159.1"/>
    </source>
</evidence>
<name>A0A3B0TDE3_9ZZZZ</name>
<accession>A0A3B0TDE3</accession>
<sequence length="109" mass="12021">MNIVSMAGGKAREFTTGASSVKRVFLGLAVGLAVGLSGAATAQAQEFFDGRQSIYIDGSTPVDARTKALVDAYFDEIRNRQEAKAEERERFNRFIYHDNIVGAQQFGRW</sequence>
<gene>
    <name evidence="1" type="ORF">MNBD_ALPHA09-1178</name>
</gene>
<dbReference type="EMBL" id="UOEM01000005">
    <property type="protein sequence ID" value="VAW10159.1"/>
    <property type="molecule type" value="Genomic_DNA"/>
</dbReference>
<organism evidence="1">
    <name type="scientific">hydrothermal vent metagenome</name>
    <dbReference type="NCBI Taxonomy" id="652676"/>
    <lineage>
        <taxon>unclassified sequences</taxon>
        <taxon>metagenomes</taxon>
        <taxon>ecological metagenomes</taxon>
    </lineage>
</organism>
<protein>
    <submittedName>
        <fullName evidence="1">Uncharacterized protein</fullName>
    </submittedName>
</protein>
<reference evidence="1" key="1">
    <citation type="submission" date="2018-06" db="EMBL/GenBank/DDBJ databases">
        <authorList>
            <person name="Zhirakovskaya E."/>
        </authorList>
    </citation>
    <scope>NUCLEOTIDE SEQUENCE</scope>
</reference>
<proteinExistence type="predicted"/>